<reference evidence="2" key="2">
    <citation type="submission" date="2010-02" db="EMBL/GenBank/DDBJ databases">
        <title>Complete genome sequence of Marinobacter adhaerens type strain (HP15).</title>
        <authorList>
            <person name="Gaerdes A.A.M."/>
            <person name="Kaeppel E."/>
            <person name="Shezad A."/>
            <person name="Seebah S."/>
            <person name="Teeling H."/>
            <person name="Yarza P."/>
            <person name="Gloeckner F.O."/>
            <person name="Ullrich M.S."/>
        </authorList>
    </citation>
    <scope>NUCLEOTIDE SEQUENCE [LARGE SCALE GENOMIC DNA]</scope>
    <source>
        <strain evidence="2">DSM 23420 / HP15</strain>
    </source>
</reference>
<dbReference type="KEGG" id="mad:HP15_2278"/>
<name>E4PFX2_MARAH</name>
<evidence type="ECO:0000313" key="2">
    <source>
        <dbReference type="Proteomes" id="UP000007077"/>
    </source>
</evidence>
<dbReference type="EMBL" id="CP001978">
    <property type="protein sequence ID" value="ADP98042.1"/>
    <property type="molecule type" value="Genomic_DNA"/>
</dbReference>
<protein>
    <submittedName>
        <fullName evidence="1">Uncharacterized protein</fullName>
    </submittedName>
</protein>
<organism evidence="1 2">
    <name type="scientific">Marinobacter adhaerens (strain DSM 23420 / HP15)</name>
    <dbReference type="NCBI Taxonomy" id="225937"/>
    <lineage>
        <taxon>Bacteria</taxon>
        <taxon>Pseudomonadati</taxon>
        <taxon>Pseudomonadota</taxon>
        <taxon>Gammaproteobacteria</taxon>
        <taxon>Pseudomonadales</taxon>
        <taxon>Marinobacteraceae</taxon>
        <taxon>Marinobacter</taxon>
    </lineage>
</organism>
<proteinExistence type="predicted"/>
<dbReference type="Proteomes" id="UP000007077">
    <property type="component" value="Chromosome"/>
</dbReference>
<dbReference type="HOGENOM" id="CLU_3365775_0_0_6"/>
<evidence type="ECO:0000313" key="1">
    <source>
        <dbReference type="EMBL" id="ADP98042.1"/>
    </source>
</evidence>
<reference evidence="1 2" key="1">
    <citation type="journal article" date="2010" name="Stand. Genomic Sci.">
        <title>Complete genome sequence of Marinobacter adhaerens type strain (HP15), a diatom-interacting marine microorganism.</title>
        <authorList>
            <person name="Gardes A."/>
            <person name="Kaeppel E."/>
            <person name="Shehzad A."/>
            <person name="Seebah S."/>
            <person name="Teeling H."/>
            <person name="Yarza P."/>
            <person name="Glockner F.O."/>
            <person name="Grossart H.P."/>
            <person name="Ullrich M.S."/>
        </authorList>
    </citation>
    <scope>NUCLEOTIDE SEQUENCE [LARGE SCALE GENOMIC DNA]</scope>
    <source>
        <strain evidence="2">DSM 23420 / HP15</strain>
    </source>
</reference>
<sequence>MEKTGYKTNNRARTISTVAAIQKVSVMEFQSQVQN</sequence>
<gene>
    <name evidence="1" type="ordered locus">HP15_2278</name>
</gene>
<accession>E4PFX2</accession>
<dbReference type="AlphaFoldDB" id="E4PFX2"/>